<dbReference type="EMBL" id="PXYK01000020">
    <property type="protein sequence ID" value="PSJ56810.1"/>
    <property type="molecule type" value="Genomic_DNA"/>
</dbReference>
<gene>
    <name evidence="1" type="ORF">C7I84_20120</name>
</gene>
<comment type="caution">
    <text evidence="1">The sequence shown here is derived from an EMBL/GenBank/DDBJ whole genome shotgun (WGS) entry which is preliminary data.</text>
</comment>
<dbReference type="InterPro" id="IPR011990">
    <property type="entry name" value="TPR-like_helical_dom_sf"/>
</dbReference>
<accession>A0A2P7S2V6</accession>
<reference evidence="1 2" key="1">
    <citation type="submission" date="2018-03" db="EMBL/GenBank/DDBJ databases">
        <title>The draft genome of Mesorhizobium sp. 6GN-30.</title>
        <authorList>
            <person name="Liu L."/>
            <person name="Li L."/>
            <person name="Wang T."/>
            <person name="Zhang X."/>
            <person name="Liang L."/>
        </authorList>
    </citation>
    <scope>NUCLEOTIDE SEQUENCE [LARGE SCALE GENOMIC DNA]</scope>
    <source>
        <strain evidence="1 2">6GN30</strain>
    </source>
</reference>
<evidence type="ECO:0000313" key="2">
    <source>
        <dbReference type="Proteomes" id="UP000241229"/>
    </source>
</evidence>
<dbReference type="RefSeq" id="WP_106774004.1">
    <property type="nucleotide sequence ID" value="NZ_PXYK01000020.1"/>
</dbReference>
<sequence>MEESGRLLREFAESAPDYPAPHFYLADIYFDQGRYRESLAESLEAARIVGEEGMAKIYRAAQQGYAADGREGLLEAMLAEQLGQHAQGKVSAYKVARTLAFLDRTEPALTHLALAVAEREPDSLGIKIDSAFRSLHGNARFRGILAQAGHAMSFSGEAVEMAVDAVRSGTEAPR</sequence>
<keyword evidence="2" id="KW-1185">Reference proteome</keyword>
<evidence type="ECO:0008006" key="3">
    <source>
        <dbReference type="Google" id="ProtNLM"/>
    </source>
</evidence>
<dbReference type="AlphaFoldDB" id="A0A2P7S2V6"/>
<name>A0A2P7S2V6_9HYPH</name>
<protein>
    <recommendedName>
        <fullName evidence="3">Tetratrico peptide repeat group 5 domain-containing protein</fullName>
    </recommendedName>
</protein>
<dbReference type="Proteomes" id="UP000241229">
    <property type="component" value="Unassembled WGS sequence"/>
</dbReference>
<proteinExistence type="predicted"/>
<organism evidence="1 2">
    <name type="scientific">Kumtagia ephedrae</name>
    <dbReference type="NCBI Taxonomy" id="2116701"/>
    <lineage>
        <taxon>Bacteria</taxon>
        <taxon>Pseudomonadati</taxon>
        <taxon>Pseudomonadota</taxon>
        <taxon>Alphaproteobacteria</taxon>
        <taxon>Hyphomicrobiales</taxon>
        <taxon>Phyllobacteriaceae</taxon>
        <taxon>Kumtagia</taxon>
    </lineage>
</organism>
<dbReference type="Gene3D" id="1.25.40.10">
    <property type="entry name" value="Tetratricopeptide repeat domain"/>
    <property type="match status" value="1"/>
</dbReference>
<evidence type="ECO:0000313" key="1">
    <source>
        <dbReference type="EMBL" id="PSJ56810.1"/>
    </source>
</evidence>
<dbReference type="OrthoDB" id="7169102at2"/>